<dbReference type="InterPro" id="IPR036322">
    <property type="entry name" value="WD40_repeat_dom_sf"/>
</dbReference>
<dbReference type="InterPro" id="IPR015943">
    <property type="entry name" value="WD40/YVTN_repeat-like_dom_sf"/>
</dbReference>
<keyword evidence="3" id="KW-1185">Reference proteome</keyword>
<dbReference type="EMBL" id="JARVKF010000002">
    <property type="protein sequence ID" value="KAK9426311.1"/>
    <property type="molecule type" value="Genomic_DNA"/>
</dbReference>
<dbReference type="Proteomes" id="UP001408356">
    <property type="component" value="Unassembled WGS sequence"/>
</dbReference>
<name>A0ABR2VIK2_9PEZI</name>
<dbReference type="Pfam" id="PF12234">
    <property type="entry name" value="Rav1p_C"/>
    <property type="match status" value="1"/>
</dbReference>
<dbReference type="InterPro" id="IPR022033">
    <property type="entry name" value="Rav1p_C"/>
</dbReference>
<proteinExistence type="predicted"/>
<evidence type="ECO:0000313" key="2">
    <source>
        <dbReference type="EMBL" id="KAK9426311.1"/>
    </source>
</evidence>
<accession>A0ABR2VIK2</accession>
<protein>
    <submittedName>
        <fullName evidence="2">RAVE protein 1 C terminal-domain-containing protein</fullName>
    </submittedName>
</protein>
<dbReference type="PANTHER" id="PTHR13950">
    <property type="entry name" value="RABCONNECTIN-RELATED"/>
    <property type="match status" value="1"/>
</dbReference>
<evidence type="ECO:0000313" key="3">
    <source>
        <dbReference type="Proteomes" id="UP001408356"/>
    </source>
</evidence>
<dbReference type="InterPro" id="IPR052208">
    <property type="entry name" value="DmX-like/RAVE_component"/>
</dbReference>
<organism evidence="2 3">
    <name type="scientific">Seiridium unicorne</name>
    <dbReference type="NCBI Taxonomy" id="138068"/>
    <lineage>
        <taxon>Eukaryota</taxon>
        <taxon>Fungi</taxon>
        <taxon>Dikarya</taxon>
        <taxon>Ascomycota</taxon>
        <taxon>Pezizomycotina</taxon>
        <taxon>Sordariomycetes</taxon>
        <taxon>Xylariomycetidae</taxon>
        <taxon>Amphisphaeriales</taxon>
        <taxon>Sporocadaceae</taxon>
        <taxon>Seiridium</taxon>
    </lineage>
</organism>
<comment type="caution">
    <text evidence="2">The sequence shown here is derived from an EMBL/GenBank/DDBJ whole genome shotgun (WGS) entry which is preliminary data.</text>
</comment>
<feature type="domain" description="RAVE complex protein Rav1 C-terminal" evidence="1">
    <location>
        <begin position="608"/>
        <end position="1242"/>
    </location>
</feature>
<evidence type="ECO:0000259" key="1">
    <source>
        <dbReference type="Pfam" id="PF12234"/>
    </source>
</evidence>
<dbReference type="PANTHER" id="PTHR13950:SF9">
    <property type="entry name" value="RABCONNECTIN-3A"/>
    <property type="match status" value="1"/>
</dbReference>
<sequence length="1316" mass="147935">MKAILPGKPEASLQGVSTGYWDGKRVIVYISGNALAILSDPETILQTIYDDDERKLEAVAFDEFSGKIAACTGSTIRIYRPFDGEQRWALQSTFEIDDAPTAATLSWGSSEELLIGRGSLWLYNTTSTPPSCHWKKDLATPVKTASLSYDSAYIASVGHHDRLVKVWRRLHFGSEDVHFDFGYLPHPQSVTSIQWRKPVHVDQTIENVLYTFCADNYLRVWTGADGHGCESLRAWGKVNLATAIQDETLRRQPSSNVRWAFIISQRDLAAATEKAVQDKGDGQEKDVALQYLISIANRDTEICVVLDGHGNMAAYALEDISSKSQSVNHIDNVALTKSRDFDFTEASSGKLPHVEIVSYCNMSSGHLHVLIHHFDGKVEVYESNIADLLDPTSKPGRLHHRATWSGHSASIKKIVRNFSGRAIVSRTEDGESIVWKHAANPKETKLLSHNVIREKRHIHRICLLRGGSFVVFLHHDVICLWDCRHPQPQLLAESKYKVSGNPLCIVVLPRHSVAEVDVAHIATVTSAHRGVVWELKLPIKTDQGSGKPQVNGHKHDGPAIREFCTFNLQGTDDLAYVLPVDPAGSSPVITGFLDVFARDIAVSYTQEGRVDFWTARVDRDHNRVEWLSTSSMQTGISKPALVSGSTMKKAALVNTNRSEVTIWDIKGAKLEYAQDFESHNTVLDLDWTSTPDSQSILAVGFPFRVVLLSQMRFDYLNKGPAWAQIREINIREYTPHPIGDSTWLSGGNLVIGAGNQLFMYDRMFETSSSLATTSARLPPRKDGMRDVFEVVQRLNGPLPLFHPQFLSQCMLSGKNHQVKRVLLALNHTLKYHVEGEIIDDYLGLSLTEFYLSGDASARTNGHDPSSLMRRMSIDDSEESFSEDTAVAICERLQKVALPKLSGHEQIQLIDIVECVGVVEKQRRSMDENGARFMLFFRQHALRKGRTNEIHMSWREINWAYHSTSQDILTDFVTRQYHGTMLWENARESGVFMWLTDATAVKAQFELVARNEYTKSEMKNPVDCSLYYLALKKKAVLQGLWRMASWNREQRATQKLLANNFEDPKWKTTALKNAYALLSKRRFEYAAAFFLLADHLQDAVNVCLNQIKDLQLAIAIARVYEGDSGPVLRKLLEDEVLAIAAKEGNRWLASWAFWMLRRRDMAVRALITPVYDLVETPINPDLKAKLFLTDDPALVVLYGQLRQKTLQTLRGATKISPRTETEFVLHNAKLYDRMGCDLLGLDLVRNWEFLRAPSTPATGLGGDIVDPRKLLRRRSSLVVADLPMSPLGAEMKGVKEKQQPTVFEEPDAGSLLDSFGF</sequence>
<dbReference type="Gene3D" id="2.130.10.10">
    <property type="entry name" value="YVTN repeat-like/Quinoprotein amine dehydrogenase"/>
    <property type="match status" value="2"/>
</dbReference>
<reference evidence="2 3" key="1">
    <citation type="journal article" date="2024" name="J. Plant Pathol.">
        <title>Sequence and assembly of the genome of Seiridium unicorne, isolate CBS 538.82, causal agent of cypress canker disease.</title>
        <authorList>
            <person name="Scali E."/>
            <person name="Rocca G.D."/>
            <person name="Danti R."/>
            <person name="Garbelotto M."/>
            <person name="Barberini S."/>
            <person name="Baroncelli R."/>
            <person name="Emiliani G."/>
        </authorList>
    </citation>
    <scope>NUCLEOTIDE SEQUENCE [LARGE SCALE GENOMIC DNA]</scope>
    <source>
        <strain evidence="2 3">BM-138-508</strain>
    </source>
</reference>
<gene>
    <name evidence="2" type="ORF">SUNI508_02752</name>
</gene>
<dbReference type="SUPFAM" id="SSF50978">
    <property type="entry name" value="WD40 repeat-like"/>
    <property type="match status" value="2"/>
</dbReference>